<dbReference type="FunFam" id="2.20.25.80:FF:000003">
    <property type="entry name" value="WRKY transcription factor 57"/>
    <property type="match status" value="1"/>
</dbReference>
<feature type="region of interest" description="Disordered" evidence="6">
    <location>
        <begin position="47"/>
        <end position="86"/>
    </location>
</feature>
<dbReference type="InterPro" id="IPR036576">
    <property type="entry name" value="WRKY_dom_sf"/>
</dbReference>
<dbReference type="InterPro" id="IPR044810">
    <property type="entry name" value="WRKY_plant"/>
</dbReference>
<reference evidence="8 9" key="1">
    <citation type="journal article" date="2021" name="Commun. Biol.">
        <title>The genome of Shorea leprosula (Dipterocarpaceae) highlights the ecological relevance of drought in aseasonal tropical rainforests.</title>
        <authorList>
            <person name="Ng K.K.S."/>
            <person name="Kobayashi M.J."/>
            <person name="Fawcett J.A."/>
            <person name="Hatakeyama M."/>
            <person name="Paape T."/>
            <person name="Ng C.H."/>
            <person name="Ang C.C."/>
            <person name="Tnah L.H."/>
            <person name="Lee C.T."/>
            <person name="Nishiyama T."/>
            <person name="Sese J."/>
            <person name="O'Brien M.J."/>
            <person name="Copetti D."/>
            <person name="Mohd Noor M.I."/>
            <person name="Ong R.C."/>
            <person name="Putra M."/>
            <person name="Sireger I.Z."/>
            <person name="Indrioko S."/>
            <person name="Kosugi Y."/>
            <person name="Izuno A."/>
            <person name="Isagi Y."/>
            <person name="Lee S.L."/>
            <person name="Shimizu K.K."/>
        </authorList>
    </citation>
    <scope>NUCLEOTIDE SEQUENCE [LARGE SCALE GENOMIC DNA]</scope>
    <source>
        <strain evidence="8">214</strain>
    </source>
</reference>
<dbReference type="GO" id="GO:0043565">
    <property type="term" value="F:sequence-specific DNA binding"/>
    <property type="evidence" value="ECO:0007669"/>
    <property type="project" value="InterPro"/>
</dbReference>
<keyword evidence="9" id="KW-1185">Reference proteome</keyword>
<feature type="domain" description="WRKY" evidence="7">
    <location>
        <begin position="94"/>
        <end position="159"/>
    </location>
</feature>
<keyword evidence="5" id="KW-0539">Nucleus</keyword>
<feature type="compositionally biased region" description="Low complexity" evidence="6">
    <location>
        <begin position="59"/>
        <end position="68"/>
    </location>
</feature>
<keyword evidence="4" id="KW-0804">Transcription</keyword>
<dbReference type="InterPro" id="IPR003657">
    <property type="entry name" value="WRKY_dom"/>
</dbReference>
<keyword evidence="3" id="KW-0238">DNA-binding</keyword>
<evidence type="ECO:0000256" key="5">
    <source>
        <dbReference type="ARBA" id="ARBA00023242"/>
    </source>
</evidence>
<evidence type="ECO:0000256" key="4">
    <source>
        <dbReference type="ARBA" id="ARBA00023163"/>
    </source>
</evidence>
<name>A0AAV5IE58_9ROSI</name>
<evidence type="ECO:0000256" key="1">
    <source>
        <dbReference type="ARBA" id="ARBA00004123"/>
    </source>
</evidence>
<evidence type="ECO:0000256" key="2">
    <source>
        <dbReference type="ARBA" id="ARBA00023015"/>
    </source>
</evidence>
<keyword evidence="2" id="KW-0805">Transcription regulation</keyword>
<dbReference type="Gene3D" id="2.20.25.80">
    <property type="entry name" value="WRKY domain"/>
    <property type="match status" value="1"/>
</dbReference>
<dbReference type="GO" id="GO:0005634">
    <property type="term" value="C:nucleus"/>
    <property type="evidence" value="ECO:0007669"/>
    <property type="project" value="UniProtKB-SubCell"/>
</dbReference>
<dbReference type="SUPFAM" id="SSF118290">
    <property type="entry name" value="WRKY DNA-binding domain"/>
    <property type="match status" value="1"/>
</dbReference>
<evidence type="ECO:0000313" key="8">
    <source>
        <dbReference type="EMBL" id="GKU96178.1"/>
    </source>
</evidence>
<dbReference type="EMBL" id="BPVZ01000010">
    <property type="protein sequence ID" value="GKU96178.1"/>
    <property type="molecule type" value="Genomic_DNA"/>
</dbReference>
<dbReference type="PROSITE" id="PS50811">
    <property type="entry name" value="WRKY"/>
    <property type="match status" value="1"/>
</dbReference>
<feature type="compositionally biased region" description="Basic residues" evidence="6">
    <location>
        <begin position="75"/>
        <end position="86"/>
    </location>
</feature>
<gene>
    <name evidence="8" type="ORF">SLEP1_g9446</name>
</gene>
<dbReference type="PANTHER" id="PTHR31221">
    <property type="entry name" value="WRKY TRANSCRIPTION FACTOR PROTEIN 1-RELATED"/>
    <property type="match status" value="1"/>
</dbReference>
<proteinExistence type="predicted"/>
<sequence>MENFPLFSFPPPSSAIVNNSRAHAELFQGINTANEFTGVKSEIEVPAGVNRDRQVPVNEKSSAAAGTGSEEKEGKKNKREKKVRKPRFAFQTRSQVDILDDGYRWRKYGQKAVKNNKFPRSYYKCTYQGCNVKKQVQRLTKDEGVVVTTYEGMHSHPIQKSNDNFEHILSQMQIFSSF</sequence>
<dbReference type="PANTHER" id="PTHR31221:SF83">
    <property type="entry name" value="WRKY TRANSCRIPTION FACTOR 75-RELATED"/>
    <property type="match status" value="1"/>
</dbReference>
<comment type="subcellular location">
    <subcellularLocation>
        <location evidence="1">Nucleus</location>
    </subcellularLocation>
</comment>
<dbReference type="SMART" id="SM00774">
    <property type="entry name" value="WRKY"/>
    <property type="match status" value="1"/>
</dbReference>
<protein>
    <recommendedName>
        <fullName evidence="7">WRKY domain-containing protein</fullName>
    </recommendedName>
</protein>
<dbReference type="Pfam" id="PF03106">
    <property type="entry name" value="WRKY"/>
    <property type="match status" value="1"/>
</dbReference>
<evidence type="ECO:0000256" key="3">
    <source>
        <dbReference type="ARBA" id="ARBA00023125"/>
    </source>
</evidence>
<dbReference type="GO" id="GO:0003700">
    <property type="term" value="F:DNA-binding transcription factor activity"/>
    <property type="evidence" value="ECO:0007669"/>
    <property type="project" value="InterPro"/>
</dbReference>
<evidence type="ECO:0000313" key="9">
    <source>
        <dbReference type="Proteomes" id="UP001054252"/>
    </source>
</evidence>
<dbReference type="Proteomes" id="UP001054252">
    <property type="component" value="Unassembled WGS sequence"/>
</dbReference>
<comment type="caution">
    <text evidence="8">The sequence shown here is derived from an EMBL/GenBank/DDBJ whole genome shotgun (WGS) entry which is preliminary data.</text>
</comment>
<accession>A0AAV5IE58</accession>
<evidence type="ECO:0000259" key="7">
    <source>
        <dbReference type="PROSITE" id="PS50811"/>
    </source>
</evidence>
<dbReference type="AlphaFoldDB" id="A0AAV5IE58"/>
<organism evidence="8 9">
    <name type="scientific">Rubroshorea leprosula</name>
    <dbReference type="NCBI Taxonomy" id="152421"/>
    <lineage>
        <taxon>Eukaryota</taxon>
        <taxon>Viridiplantae</taxon>
        <taxon>Streptophyta</taxon>
        <taxon>Embryophyta</taxon>
        <taxon>Tracheophyta</taxon>
        <taxon>Spermatophyta</taxon>
        <taxon>Magnoliopsida</taxon>
        <taxon>eudicotyledons</taxon>
        <taxon>Gunneridae</taxon>
        <taxon>Pentapetalae</taxon>
        <taxon>rosids</taxon>
        <taxon>malvids</taxon>
        <taxon>Malvales</taxon>
        <taxon>Dipterocarpaceae</taxon>
        <taxon>Rubroshorea</taxon>
    </lineage>
</organism>
<evidence type="ECO:0000256" key="6">
    <source>
        <dbReference type="SAM" id="MobiDB-lite"/>
    </source>
</evidence>